<dbReference type="InterPro" id="IPR051316">
    <property type="entry name" value="Zinc-reg_GTPase_activator"/>
</dbReference>
<dbReference type="InterPro" id="IPR027417">
    <property type="entry name" value="P-loop_NTPase"/>
</dbReference>
<evidence type="ECO:0000256" key="4">
    <source>
        <dbReference type="ARBA" id="ARBA00034320"/>
    </source>
</evidence>
<dbReference type="RefSeq" id="WP_151534552.1">
    <property type="nucleotide sequence ID" value="NZ_WBOS01000003.1"/>
</dbReference>
<name>A0A6L3V5T7_9BACI</name>
<dbReference type="PANTHER" id="PTHR13748:SF62">
    <property type="entry name" value="COBW DOMAIN-CONTAINING PROTEIN"/>
    <property type="match status" value="1"/>
</dbReference>
<evidence type="ECO:0000256" key="2">
    <source>
        <dbReference type="ARBA" id="ARBA00022801"/>
    </source>
</evidence>
<evidence type="ECO:0000313" key="7">
    <source>
        <dbReference type="EMBL" id="KAB2336599.1"/>
    </source>
</evidence>
<dbReference type="InterPro" id="IPR036627">
    <property type="entry name" value="CobW-likC_sf"/>
</dbReference>
<dbReference type="GO" id="GO:0000166">
    <property type="term" value="F:nucleotide binding"/>
    <property type="evidence" value="ECO:0007669"/>
    <property type="project" value="UniProtKB-KW"/>
</dbReference>
<keyword evidence="2" id="KW-0378">Hydrolase</keyword>
<evidence type="ECO:0000256" key="5">
    <source>
        <dbReference type="ARBA" id="ARBA00049117"/>
    </source>
</evidence>
<evidence type="ECO:0000256" key="3">
    <source>
        <dbReference type="ARBA" id="ARBA00023186"/>
    </source>
</evidence>
<dbReference type="Pfam" id="PF02492">
    <property type="entry name" value="cobW"/>
    <property type="match status" value="1"/>
</dbReference>
<proteinExistence type="inferred from homology"/>
<dbReference type="SUPFAM" id="SSF52540">
    <property type="entry name" value="P-loop containing nucleoside triphosphate hydrolases"/>
    <property type="match status" value="1"/>
</dbReference>
<dbReference type="AlphaFoldDB" id="A0A6L3V5T7"/>
<comment type="caution">
    <text evidence="7">The sequence shown here is derived from an EMBL/GenBank/DDBJ whole genome shotgun (WGS) entry which is preliminary data.</text>
</comment>
<organism evidence="7 8">
    <name type="scientific">Cytobacillus depressus</name>
    <dbReference type="NCBI Taxonomy" id="1602942"/>
    <lineage>
        <taxon>Bacteria</taxon>
        <taxon>Bacillati</taxon>
        <taxon>Bacillota</taxon>
        <taxon>Bacilli</taxon>
        <taxon>Bacillales</taxon>
        <taxon>Bacillaceae</taxon>
        <taxon>Cytobacillus</taxon>
    </lineage>
</organism>
<dbReference type="Pfam" id="PF07683">
    <property type="entry name" value="CobW_C"/>
    <property type="match status" value="1"/>
</dbReference>
<gene>
    <name evidence="7" type="ORF">F7731_09545</name>
</gene>
<dbReference type="CDD" id="cd03112">
    <property type="entry name" value="CobW-like"/>
    <property type="match status" value="1"/>
</dbReference>
<evidence type="ECO:0000259" key="6">
    <source>
        <dbReference type="SMART" id="SM00833"/>
    </source>
</evidence>
<keyword evidence="8" id="KW-1185">Reference proteome</keyword>
<protein>
    <submittedName>
        <fullName evidence="7">GTP-binding protein</fullName>
    </submittedName>
</protein>
<dbReference type="OrthoDB" id="9808822at2"/>
<keyword evidence="1" id="KW-0547">Nucleotide-binding</keyword>
<dbReference type="EMBL" id="WBOS01000003">
    <property type="protein sequence ID" value="KAB2336599.1"/>
    <property type="molecule type" value="Genomic_DNA"/>
</dbReference>
<dbReference type="GO" id="GO:0005737">
    <property type="term" value="C:cytoplasm"/>
    <property type="evidence" value="ECO:0007669"/>
    <property type="project" value="TreeGrafter"/>
</dbReference>
<dbReference type="InterPro" id="IPR011629">
    <property type="entry name" value="CobW-like_C"/>
</dbReference>
<dbReference type="GO" id="GO:0016787">
    <property type="term" value="F:hydrolase activity"/>
    <property type="evidence" value="ECO:0007669"/>
    <property type="project" value="UniProtKB-KW"/>
</dbReference>
<reference evidence="7 8" key="1">
    <citation type="journal article" date="2016" name="Antonie Van Leeuwenhoek">
        <title>Bacillus depressus sp. nov., isolated from soil of a sunflower field.</title>
        <authorList>
            <person name="Wei X."/>
            <person name="Xin D."/>
            <person name="Xin Y."/>
            <person name="Zhang H."/>
            <person name="Wang T."/>
            <person name="Zhang J."/>
        </authorList>
    </citation>
    <scope>NUCLEOTIDE SEQUENCE [LARGE SCALE GENOMIC DNA]</scope>
    <source>
        <strain evidence="7 8">BZ1</strain>
    </source>
</reference>
<dbReference type="SMART" id="SM00833">
    <property type="entry name" value="CobW_C"/>
    <property type="match status" value="1"/>
</dbReference>
<sequence length="344" mass="39373">MSMIPVYILSGFLGSGKTTLLSRMLQYFKQKDKKAAVIMNEIGDVNMDGLLLENDVPVVEMLNGCICCTIRKDLCLTLSNIYHEVQPDLIIIEATGVANPLELIEGIASASLDVNIELRLVTTVVAAPHFLLVTHRARGKTRRLMEEQIRCADLLLLNQTDQLVGDYIEEVKDKLVTLNQHAKMIETVRCEIDMDLMFQPVPGDLEPFDDMEKQQESLIENMNQHVHHHTHQHVMTYTHRFDGGVDRQGFEELFRRIPNEVYRAKGIVKFTGDDKFYLFQYAFREMEMVKINPQHPVVPVAVFIGEHFDRIQVQESIQNLTGTLLQNNIKQSGAILEEELCFFQ</sequence>
<dbReference type="SUPFAM" id="SSF90002">
    <property type="entry name" value="Hypothetical protein YjiA, C-terminal domain"/>
    <property type="match status" value="1"/>
</dbReference>
<keyword evidence="3" id="KW-0143">Chaperone</keyword>
<dbReference type="Gene3D" id="3.40.50.300">
    <property type="entry name" value="P-loop containing nucleotide triphosphate hydrolases"/>
    <property type="match status" value="1"/>
</dbReference>
<accession>A0A6L3V5T7</accession>
<dbReference type="Proteomes" id="UP000481030">
    <property type="component" value="Unassembled WGS sequence"/>
</dbReference>
<evidence type="ECO:0000313" key="8">
    <source>
        <dbReference type="Proteomes" id="UP000481030"/>
    </source>
</evidence>
<evidence type="ECO:0000256" key="1">
    <source>
        <dbReference type="ARBA" id="ARBA00022741"/>
    </source>
</evidence>
<feature type="domain" description="CobW C-terminal" evidence="6">
    <location>
        <begin position="234"/>
        <end position="321"/>
    </location>
</feature>
<dbReference type="Gene3D" id="3.30.1220.10">
    <property type="entry name" value="CobW-like, C-terminal domain"/>
    <property type="match status" value="1"/>
</dbReference>
<dbReference type="PANTHER" id="PTHR13748">
    <property type="entry name" value="COBW-RELATED"/>
    <property type="match status" value="1"/>
</dbReference>
<comment type="catalytic activity">
    <reaction evidence="5">
        <text>GTP + H2O = GDP + phosphate + H(+)</text>
        <dbReference type="Rhea" id="RHEA:19669"/>
        <dbReference type="ChEBI" id="CHEBI:15377"/>
        <dbReference type="ChEBI" id="CHEBI:15378"/>
        <dbReference type="ChEBI" id="CHEBI:37565"/>
        <dbReference type="ChEBI" id="CHEBI:43474"/>
        <dbReference type="ChEBI" id="CHEBI:58189"/>
    </reaction>
    <physiologicalReaction direction="left-to-right" evidence="5">
        <dbReference type="Rhea" id="RHEA:19670"/>
    </physiologicalReaction>
</comment>
<comment type="similarity">
    <text evidence="4">Belongs to the SIMIBI class G3E GTPase family. ZNG1 subfamily.</text>
</comment>
<dbReference type="InterPro" id="IPR003495">
    <property type="entry name" value="CobW/HypB/UreG_nucleotide-bd"/>
</dbReference>